<dbReference type="EMBL" id="HBIS01009607">
    <property type="protein sequence ID" value="CAE0613903.1"/>
    <property type="molecule type" value="Transcribed_RNA"/>
</dbReference>
<accession>A0A7S3UG55</accession>
<dbReference type="SMART" id="SM00752">
    <property type="entry name" value="HTTM"/>
    <property type="match status" value="1"/>
</dbReference>
<evidence type="ECO:0000259" key="7">
    <source>
        <dbReference type="SMART" id="SM00752"/>
    </source>
</evidence>
<keyword evidence="2 6" id="KW-0812">Transmembrane</keyword>
<sequence length="571" mass="64912">MAMRRNQRSEDAAAKEGEDVRDGCTDVDDRKKVSREVRVAGDPWFRGWWGLDLRSVACLRAVLAFLLLVDLAMRARNFKEINCDDYLAPTGYSPHGWIVHRVLFYRGGVVLQSAIAVFQAFVLLAYLVGYRTNVTAVLAWLLTTMMHGRNEWVNNAGDKVATTFLFWLMFIPCGEYFAYNKGVLHRPGVKYASFATLCYRMQLVYLYLSPMYLRWSTAASNTWTWAKANAVYYTVHYTTATPFGMHVVGKYPGLCKMLTRVAILLETVGAVLLAFSPSQLLQLLLVIGFWKLHMGIALVVELGIFPFISSVSAFGLLPSSTWDTKVVISILQSQPAILLAKLGCVVGKAFEACFGQPASDQKQGKLSFLLERWLAAFLLIYFPVTILGYLGLIKQPDDGNLAEALRVTQRWPMYSPNAPYSSVWMVVEGKLQNETYIDLMEVWRHGWANSRKRWVQSDWRPSTIKVERPMPTPHAAFPNVRMSKFMIYSMQVGEDAKQGRLLTRQFVRYMCRQWDEKMKPGKDNMPRLLTVSVFLVNQLTLDPDSNPPSLYGGVHAREHLQGTWSCESVWH</sequence>
<feature type="transmembrane region" description="Helical" evidence="6">
    <location>
        <begin position="160"/>
        <end position="179"/>
    </location>
</feature>
<dbReference type="InterPro" id="IPR011020">
    <property type="entry name" value="HTTM-like"/>
</dbReference>
<feature type="transmembrane region" description="Helical" evidence="6">
    <location>
        <begin position="261"/>
        <end position="290"/>
    </location>
</feature>
<evidence type="ECO:0000256" key="5">
    <source>
        <dbReference type="SAM" id="MobiDB-lite"/>
    </source>
</evidence>
<protein>
    <recommendedName>
        <fullName evidence="7">HTTM-like domain-containing protein</fullName>
    </recommendedName>
</protein>
<keyword evidence="4 6" id="KW-0472">Membrane</keyword>
<feature type="domain" description="HTTM-like" evidence="7">
    <location>
        <begin position="48"/>
        <end position="321"/>
    </location>
</feature>
<organism evidence="8">
    <name type="scientific">Picocystis salinarum</name>
    <dbReference type="NCBI Taxonomy" id="88271"/>
    <lineage>
        <taxon>Eukaryota</taxon>
        <taxon>Viridiplantae</taxon>
        <taxon>Chlorophyta</taxon>
        <taxon>Picocystophyceae</taxon>
        <taxon>Picocystales</taxon>
        <taxon>Picocystaceae</taxon>
        <taxon>Picocystis</taxon>
    </lineage>
</organism>
<feature type="transmembrane region" description="Helical" evidence="6">
    <location>
        <begin position="230"/>
        <end position="249"/>
    </location>
</feature>
<evidence type="ECO:0000256" key="6">
    <source>
        <dbReference type="SAM" id="Phobius"/>
    </source>
</evidence>
<dbReference type="PANTHER" id="PTHR39535:SF2">
    <property type="entry name" value="HTTM DOMAIN-CONTAINING PROTEIN"/>
    <property type="match status" value="1"/>
</dbReference>
<proteinExistence type="predicted"/>
<feature type="region of interest" description="Disordered" evidence="5">
    <location>
        <begin position="1"/>
        <end position="25"/>
    </location>
</feature>
<dbReference type="PANTHER" id="PTHR39535">
    <property type="entry name" value="SPORULATION-DELAYING PROTEIN SDPB"/>
    <property type="match status" value="1"/>
</dbReference>
<feature type="transmembrane region" description="Helical" evidence="6">
    <location>
        <begin position="373"/>
        <end position="392"/>
    </location>
</feature>
<name>A0A7S3UG55_9CHLO</name>
<evidence type="ECO:0000256" key="2">
    <source>
        <dbReference type="ARBA" id="ARBA00022692"/>
    </source>
</evidence>
<dbReference type="InterPro" id="IPR052964">
    <property type="entry name" value="Sporulation_signal_mat"/>
</dbReference>
<feature type="compositionally biased region" description="Basic and acidic residues" evidence="5">
    <location>
        <begin position="7"/>
        <end position="25"/>
    </location>
</feature>
<gene>
    <name evidence="8" type="ORF">PSAL00342_LOCUS7804</name>
</gene>
<feature type="transmembrane region" description="Helical" evidence="6">
    <location>
        <begin position="103"/>
        <end position="128"/>
    </location>
</feature>
<dbReference type="GO" id="GO:0012505">
    <property type="term" value="C:endomembrane system"/>
    <property type="evidence" value="ECO:0007669"/>
    <property type="project" value="UniProtKB-SubCell"/>
</dbReference>
<evidence type="ECO:0000256" key="4">
    <source>
        <dbReference type="ARBA" id="ARBA00023136"/>
    </source>
</evidence>
<keyword evidence="3 6" id="KW-1133">Transmembrane helix</keyword>
<evidence type="ECO:0000256" key="1">
    <source>
        <dbReference type="ARBA" id="ARBA00004127"/>
    </source>
</evidence>
<evidence type="ECO:0000256" key="3">
    <source>
        <dbReference type="ARBA" id="ARBA00022989"/>
    </source>
</evidence>
<feature type="transmembrane region" description="Helical" evidence="6">
    <location>
        <begin position="296"/>
        <end position="317"/>
    </location>
</feature>
<feature type="transmembrane region" description="Helical" evidence="6">
    <location>
        <begin position="191"/>
        <end position="210"/>
    </location>
</feature>
<dbReference type="AlphaFoldDB" id="A0A7S3UG55"/>
<reference evidence="8" key="1">
    <citation type="submission" date="2021-01" db="EMBL/GenBank/DDBJ databases">
        <authorList>
            <person name="Corre E."/>
            <person name="Pelletier E."/>
            <person name="Niang G."/>
            <person name="Scheremetjew M."/>
            <person name="Finn R."/>
            <person name="Kale V."/>
            <person name="Holt S."/>
            <person name="Cochrane G."/>
            <person name="Meng A."/>
            <person name="Brown T."/>
            <person name="Cohen L."/>
        </authorList>
    </citation>
    <scope>NUCLEOTIDE SEQUENCE</scope>
    <source>
        <strain evidence="8">CCMP1897</strain>
    </source>
</reference>
<comment type="subcellular location">
    <subcellularLocation>
        <location evidence="1">Endomembrane system</location>
        <topology evidence="1">Multi-pass membrane protein</topology>
    </subcellularLocation>
</comment>
<evidence type="ECO:0000313" key="8">
    <source>
        <dbReference type="EMBL" id="CAE0613903.1"/>
    </source>
</evidence>